<keyword evidence="2" id="KW-1185">Reference proteome</keyword>
<dbReference type="PANTHER" id="PTHR37540:SF5">
    <property type="entry name" value="TRANSCRIPTION FACTOR DOMAIN-CONTAINING PROTEIN"/>
    <property type="match status" value="1"/>
</dbReference>
<dbReference type="AlphaFoldDB" id="A0A6A6XQ32"/>
<evidence type="ECO:0000313" key="1">
    <source>
        <dbReference type="EMBL" id="KAF2798651.1"/>
    </source>
</evidence>
<proteinExistence type="predicted"/>
<accession>A0A6A6XQ32</accession>
<reference evidence="1" key="1">
    <citation type="journal article" date="2020" name="Stud. Mycol.">
        <title>101 Dothideomycetes genomes: a test case for predicting lifestyles and emergence of pathogens.</title>
        <authorList>
            <person name="Haridas S."/>
            <person name="Albert R."/>
            <person name="Binder M."/>
            <person name="Bloem J."/>
            <person name="Labutti K."/>
            <person name="Salamov A."/>
            <person name="Andreopoulos B."/>
            <person name="Baker S."/>
            <person name="Barry K."/>
            <person name="Bills G."/>
            <person name="Bluhm B."/>
            <person name="Cannon C."/>
            <person name="Castanera R."/>
            <person name="Culley D."/>
            <person name="Daum C."/>
            <person name="Ezra D."/>
            <person name="Gonzalez J."/>
            <person name="Henrissat B."/>
            <person name="Kuo A."/>
            <person name="Liang C."/>
            <person name="Lipzen A."/>
            <person name="Lutzoni F."/>
            <person name="Magnuson J."/>
            <person name="Mondo S."/>
            <person name="Nolan M."/>
            <person name="Ohm R."/>
            <person name="Pangilinan J."/>
            <person name="Park H.-J."/>
            <person name="Ramirez L."/>
            <person name="Alfaro M."/>
            <person name="Sun H."/>
            <person name="Tritt A."/>
            <person name="Yoshinaga Y."/>
            <person name="Zwiers L.-H."/>
            <person name="Turgeon B."/>
            <person name="Goodwin S."/>
            <person name="Spatafora J."/>
            <person name="Crous P."/>
            <person name="Grigoriev I."/>
        </authorList>
    </citation>
    <scope>NUCLEOTIDE SEQUENCE</scope>
    <source>
        <strain evidence="1">CBS 109.77</strain>
    </source>
</reference>
<evidence type="ECO:0000313" key="2">
    <source>
        <dbReference type="Proteomes" id="UP000799757"/>
    </source>
</evidence>
<dbReference type="Proteomes" id="UP000799757">
    <property type="component" value="Unassembled WGS sequence"/>
</dbReference>
<dbReference type="OrthoDB" id="4158087at2759"/>
<dbReference type="PANTHER" id="PTHR37540">
    <property type="entry name" value="TRANSCRIPTION FACTOR (ACR-2), PUTATIVE-RELATED-RELATED"/>
    <property type="match status" value="1"/>
</dbReference>
<dbReference type="EMBL" id="MU001779">
    <property type="protein sequence ID" value="KAF2798651.1"/>
    <property type="molecule type" value="Genomic_DNA"/>
</dbReference>
<evidence type="ECO:0008006" key="3">
    <source>
        <dbReference type="Google" id="ProtNLM"/>
    </source>
</evidence>
<sequence>MSSKIQFIVSTGSTSKETKRAQRKLVRSHVTAQRYRTKRTHDVRAFARNNPKLVSIYPENPAYESSEDSLIAAHHALYLTKNISPESSADHIPQPLATGNPTSLIQFSPGKYSLDRVYDLGPEEYTGYWIQSPYALPPLAAPFDDPFVPIPTTISPRISKHLFYYVNVLMPKMHPSYATNSVRKTFRCSSLANADELSLSAMSAYSATSRAMQSGDLIRGSGTSGFHESVFDRIYFKGKTIKLVNDRLGKVDEAIADTTIGGICDLIYLETLTGNLVEAATHMSGLRRLAALRRKKNYPMPFSVATKILTCAVKLAALTHTVPVVPFTLNYSLSLPIPSMSHVLPNIGTKLIKDWPQISQTADQDFIYTLYDLASMTRHTEAIYEFLFPYVEDDSYYQHINTQNLSVEHRLLSYVPSNTRGKCVQLACILFVNTCLVRGFPISAAIIQNVVTVLRDILKESLEANDWESHVDVLFWVLFIGSYCTEKDNEDKVLVNAFKDVVTILHLDSWEDAKYLLSSFFYVERIHGDWARDIWSNK</sequence>
<protein>
    <recommendedName>
        <fullName evidence="3">Tachykinin family protein</fullName>
    </recommendedName>
</protein>
<name>A0A6A6XQ32_9PLEO</name>
<gene>
    <name evidence="1" type="ORF">K505DRAFT_357314</name>
</gene>
<organism evidence="1 2">
    <name type="scientific">Melanomma pulvis-pyrius CBS 109.77</name>
    <dbReference type="NCBI Taxonomy" id="1314802"/>
    <lineage>
        <taxon>Eukaryota</taxon>
        <taxon>Fungi</taxon>
        <taxon>Dikarya</taxon>
        <taxon>Ascomycota</taxon>
        <taxon>Pezizomycotina</taxon>
        <taxon>Dothideomycetes</taxon>
        <taxon>Pleosporomycetidae</taxon>
        <taxon>Pleosporales</taxon>
        <taxon>Melanommataceae</taxon>
        <taxon>Melanomma</taxon>
    </lineage>
</organism>